<sequence length="78" mass="8338">MEKYFIIGEAGTDELWLVNTAENRVEKLNSAAAGSVIETINTARKNGITLIKGVSIAIVTNSRTGADVKMSITDPTVK</sequence>
<dbReference type="OrthoDB" id="8420948at2"/>
<dbReference type="AlphaFoldDB" id="A0A2S9JFR2"/>
<evidence type="ECO:0000313" key="1">
    <source>
        <dbReference type="EMBL" id="PRD51761.1"/>
    </source>
</evidence>
<evidence type="ECO:0000313" key="2">
    <source>
        <dbReference type="Proteomes" id="UP000238563"/>
    </source>
</evidence>
<comment type="caution">
    <text evidence="1">The sequence shown here is derived from an EMBL/GenBank/DDBJ whole genome shotgun (WGS) entry which is preliminary data.</text>
</comment>
<name>A0A2S9JFR2_9HYPH</name>
<reference evidence="1 2" key="1">
    <citation type="submission" date="2018-02" db="EMBL/GenBank/DDBJ databases">
        <title>The draft genome of Phyllobacterium myrsinacearum DSM5892.</title>
        <authorList>
            <person name="Li L."/>
            <person name="Liu L."/>
            <person name="Zhang X."/>
            <person name="Wang T."/>
        </authorList>
    </citation>
    <scope>NUCLEOTIDE SEQUENCE [LARGE SCALE GENOMIC DNA]</scope>
    <source>
        <strain evidence="1 2">DSM 5892</strain>
    </source>
</reference>
<keyword evidence="2" id="KW-1185">Reference proteome</keyword>
<dbReference type="RefSeq" id="WP_105735319.1">
    <property type="nucleotide sequence ID" value="NZ_PVBT01000005.1"/>
</dbReference>
<proteinExistence type="predicted"/>
<accession>A0A2S9JFR2</accession>
<dbReference type="EMBL" id="PVBT01000005">
    <property type="protein sequence ID" value="PRD51761.1"/>
    <property type="molecule type" value="Genomic_DNA"/>
</dbReference>
<dbReference type="Proteomes" id="UP000238563">
    <property type="component" value="Unassembled WGS sequence"/>
</dbReference>
<gene>
    <name evidence="1" type="ORF">C5750_18135</name>
</gene>
<organism evidence="1 2">
    <name type="scientific">Phyllobacterium myrsinacearum</name>
    <dbReference type="NCBI Taxonomy" id="28101"/>
    <lineage>
        <taxon>Bacteria</taxon>
        <taxon>Pseudomonadati</taxon>
        <taxon>Pseudomonadota</taxon>
        <taxon>Alphaproteobacteria</taxon>
        <taxon>Hyphomicrobiales</taxon>
        <taxon>Phyllobacteriaceae</taxon>
        <taxon>Phyllobacterium</taxon>
    </lineage>
</organism>
<protein>
    <submittedName>
        <fullName evidence="1">Uncharacterized protein</fullName>
    </submittedName>
</protein>